<evidence type="ECO:0000313" key="2">
    <source>
        <dbReference type="EMBL" id="HIH07811.1"/>
    </source>
</evidence>
<dbReference type="AlphaFoldDB" id="A0A7J4IQM7"/>
<comment type="caution">
    <text evidence="2">The sequence shown here is derived from an EMBL/GenBank/DDBJ whole genome shotgun (WGS) entry which is preliminary data.</text>
</comment>
<dbReference type="InterPro" id="IPR004155">
    <property type="entry name" value="PBS_lyase_HEAT"/>
</dbReference>
<name>A0A7J4IQM7_9ARCH</name>
<dbReference type="Pfam" id="PF13646">
    <property type="entry name" value="HEAT_2"/>
    <property type="match status" value="1"/>
</dbReference>
<dbReference type="Proteomes" id="UP000577419">
    <property type="component" value="Unassembled WGS sequence"/>
</dbReference>
<protein>
    <submittedName>
        <fullName evidence="2">HEAT repeat domain-containing protein</fullName>
    </submittedName>
</protein>
<dbReference type="SUPFAM" id="SSF48371">
    <property type="entry name" value="ARM repeat"/>
    <property type="match status" value="1"/>
</dbReference>
<dbReference type="SMART" id="SM00567">
    <property type="entry name" value="EZ_HEAT"/>
    <property type="match status" value="1"/>
</dbReference>
<dbReference type="InterPro" id="IPR016024">
    <property type="entry name" value="ARM-type_fold"/>
</dbReference>
<proteinExistence type="predicted"/>
<evidence type="ECO:0000256" key="1">
    <source>
        <dbReference type="SAM" id="MobiDB-lite"/>
    </source>
</evidence>
<evidence type="ECO:0000313" key="3">
    <source>
        <dbReference type="Proteomes" id="UP000577419"/>
    </source>
</evidence>
<feature type="region of interest" description="Disordered" evidence="1">
    <location>
        <begin position="69"/>
        <end position="89"/>
    </location>
</feature>
<gene>
    <name evidence="2" type="ORF">HA237_00405</name>
</gene>
<dbReference type="Gene3D" id="1.25.10.10">
    <property type="entry name" value="Leucine-rich Repeat Variant"/>
    <property type="match status" value="1"/>
</dbReference>
<dbReference type="InterPro" id="IPR011989">
    <property type="entry name" value="ARM-like"/>
</dbReference>
<reference evidence="3" key="1">
    <citation type="journal article" date="2020" name="bioRxiv">
        <title>A rank-normalized archaeal taxonomy based on genome phylogeny resolves widespread incomplete and uneven classifications.</title>
        <authorList>
            <person name="Rinke C."/>
            <person name="Chuvochina M."/>
            <person name="Mussig A.J."/>
            <person name="Chaumeil P.-A."/>
            <person name="Waite D.W."/>
            <person name="Whitman W.B."/>
            <person name="Parks D.H."/>
            <person name="Hugenholtz P."/>
        </authorList>
    </citation>
    <scope>NUCLEOTIDE SEQUENCE [LARGE SCALE GENOMIC DNA]</scope>
</reference>
<organism evidence="2 3">
    <name type="scientific">Candidatus Iainarchaeum sp</name>
    <dbReference type="NCBI Taxonomy" id="3101447"/>
    <lineage>
        <taxon>Archaea</taxon>
        <taxon>Candidatus Iainarchaeota</taxon>
        <taxon>Candidatus Iainarchaeia</taxon>
        <taxon>Candidatus Iainarchaeales</taxon>
        <taxon>Candidatus Iainarchaeaceae</taxon>
        <taxon>Candidatus Iainarchaeum</taxon>
    </lineage>
</organism>
<accession>A0A7J4IQM7</accession>
<sequence length="232" mass="26213">MQRKKVPASKPANRPLTDSDIAGRERFPGKSEYLWYVRAKLAENVEGAPKLTEERLLQGRKSIERAAASIREDKNATQEHGTQKQQRTKTIHELGGELLEDMKRTARPINSQDPDERLHGVENLFSILKTMNYRSKQRFVGRQIFERLALTDPSALVRREAVSVLGALHEIDSIPVVREALKDPNRAVQKMAGKVLMKLEKTKKAVEASLRNQGKLRNPAVGKISHNVRLKG</sequence>
<dbReference type="EMBL" id="DUFG01000003">
    <property type="protein sequence ID" value="HIH07811.1"/>
    <property type="molecule type" value="Genomic_DNA"/>
</dbReference>
<feature type="region of interest" description="Disordered" evidence="1">
    <location>
        <begin position="1"/>
        <end position="24"/>
    </location>
</feature>